<dbReference type="CDD" id="cd04301">
    <property type="entry name" value="NAT_SF"/>
    <property type="match status" value="1"/>
</dbReference>
<evidence type="ECO:0000313" key="4">
    <source>
        <dbReference type="EMBL" id="RNA70098.1"/>
    </source>
</evidence>
<dbReference type="InterPro" id="IPR050832">
    <property type="entry name" value="Bact_Acetyltransf"/>
</dbReference>
<dbReference type="InterPro" id="IPR016181">
    <property type="entry name" value="Acyl_CoA_acyltransferase"/>
</dbReference>
<evidence type="ECO:0000259" key="3">
    <source>
        <dbReference type="PROSITE" id="PS51186"/>
    </source>
</evidence>
<dbReference type="AlphaFoldDB" id="A0A3M7TWW9"/>
<dbReference type="PANTHER" id="PTHR43877">
    <property type="entry name" value="AMINOALKYLPHOSPHONATE N-ACETYLTRANSFERASE-RELATED-RELATED"/>
    <property type="match status" value="1"/>
</dbReference>
<dbReference type="InterPro" id="IPR000182">
    <property type="entry name" value="GNAT_dom"/>
</dbReference>
<keyword evidence="1 4" id="KW-0808">Transferase</keyword>
<reference evidence="4 5" key="1">
    <citation type="submission" date="2018-10" db="EMBL/GenBank/DDBJ databases">
        <title>Bacillus Keqinensis sp. nov., a moderately halophilic bacterium isolated from a saline-alkaline lake.</title>
        <authorList>
            <person name="Wang H."/>
        </authorList>
    </citation>
    <scope>NUCLEOTIDE SEQUENCE [LARGE SCALE GENOMIC DNA]</scope>
    <source>
        <strain evidence="4 5">KQ-3</strain>
    </source>
</reference>
<dbReference type="GO" id="GO:0016747">
    <property type="term" value="F:acyltransferase activity, transferring groups other than amino-acyl groups"/>
    <property type="evidence" value="ECO:0007669"/>
    <property type="project" value="InterPro"/>
</dbReference>
<keyword evidence="2" id="KW-0012">Acyltransferase</keyword>
<dbReference type="SUPFAM" id="SSF55729">
    <property type="entry name" value="Acyl-CoA N-acyltransferases (Nat)"/>
    <property type="match status" value="1"/>
</dbReference>
<dbReference type="EMBL" id="RHIB01000001">
    <property type="protein sequence ID" value="RNA70098.1"/>
    <property type="molecule type" value="Genomic_DNA"/>
</dbReference>
<dbReference type="Proteomes" id="UP000278746">
    <property type="component" value="Unassembled WGS sequence"/>
</dbReference>
<feature type="domain" description="N-acetyltransferase" evidence="3">
    <location>
        <begin position="70"/>
        <end position="236"/>
    </location>
</feature>
<evidence type="ECO:0000313" key="5">
    <source>
        <dbReference type="Proteomes" id="UP000278746"/>
    </source>
</evidence>
<sequence>MCVSRYYRIPHPFYHMNRNVTRDNHTRSNREERTVFNPYHNVEMQRHILWRTTMAYIQPGVYEMKNGESVKIRTAHTSDATEMRKLTKEVIKEDVGLILTEDEYTFTVREQAQRVYNSLYSPYHLLITALHGGTLCGIASFEPEQPIKKMRHHGHIGLIVAKPYRSLGLGRHLMETIVDWAKKQETINKVSLEVLTNNEPAIALYLNIGFEPVGCFHNHILQSDGTYADVYRMELITSTTAFQPGDK</sequence>
<protein>
    <submittedName>
        <fullName evidence="4">GNAT family N-acetyltransferase</fullName>
    </submittedName>
</protein>
<evidence type="ECO:0000256" key="2">
    <source>
        <dbReference type="ARBA" id="ARBA00023315"/>
    </source>
</evidence>
<dbReference type="Gene3D" id="3.40.630.30">
    <property type="match status" value="1"/>
</dbReference>
<evidence type="ECO:0000256" key="1">
    <source>
        <dbReference type="ARBA" id="ARBA00022679"/>
    </source>
</evidence>
<dbReference type="PANTHER" id="PTHR43877:SF2">
    <property type="entry name" value="AMINOALKYLPHOSPHONATE N-ACETYLTRANSFERASE-RELATED"/>
    <property type="match status" value="1"/>
</dbReference>
<keyword evidence="5" id="KW-1185">Reference proteome</keyword>
<dbReference type="OrthoDB" id="9802340at2"/>
<dbReference type="PROSITE" id="PS51186">
    <property type="entry name" value="GNAT"/>
    <property type="match status" value="1"/>
</dbReference>
<comment type="caution">
    <text evidence="4">The sequence shown here is derived from an EMBL/GenBank/DDBJ whole genome shotgun (WGS) entry which is preliminary data.</text>
</comment>
<dbReference type="Pfam" id="PF00583">
    <property type="entry name" value="Acetyltransf_1"/>
    <property type="match status" value="1"/>
</dbReference>
<organism evidence="4 5">
    <name type="scientific">Alteribacter keqinensis</name>
    <dbReference type="NCBI Taxonomy" id="2483800"/>
    <lineage>
        <taxon>Bacteria</taxon>
        <taxon>Bacillati</taxon>
        <taxon>Bacillota</taxon>
        <taxon>Bacilli</taxon>
        <taxon>Bacillales</taxon>
        <taxon>Bacillaceae</taxon>
        <taxon>Alteribacter</taxon>
    </lineage>
</organism>
<proteinExistence type="predicted"/>
<accession>A0A3M7TWW9</accession>
<name>A0A3M7TWW9_9BACI</name>
<gene>
    <name evidence="4" type="ORF">EBO34_09270</name>
</gene>